<dbReference type="InterPro" id="IPR036890">
    <property type="entry name" value="HATPase_C_sf"/>
</dbReference>
<keyword evidence="4" id="KW-0808">Transferase</keyword>
<dbReference type="Gene3D" id="3.30.565.10">
    <property type="entry name" value="Histidine kinase-like ATPase, C-terminal domain"/>
    <property type="match status" value="1"/>
</dbReference>
<evidence type="ECO:0000256" key="3">
    <source>
        <dbReference type="ARBA" id="ARBA00022553"/>
    </source>
</evidence>
<dbReference type="Pfam" id="PF00512">
    <property type="entry name" value="HisKA"/>
    <property type="match status" value="1"/>
</dbReference>
<dbReference type="InterPro" id="IPR003661">
    <property type="entry name" value="HisK_dim/P_dom"/>
</dbReference>
<dbReference type="SMART" id="SM00387">
    <property type="entry name" value="HATPase_c"/>
    <property type="match status" value="1"/>
</dbReference>
<dbReference type="CDD" id="cd00082">
    <property type="entry name" value="HisKA"/>
    <property type="match status" value="1"/>
</dbReference>
<dbReference type="InterPro" id="IPR036097">
    <property type="entry name" value="HisK_dim/P_sf"/>
</dbReference>
<dbReference type="PROSITE" id="PS50109">
    <property type="entry name" value="HIS_KIN"/>
    <property type="match status" value="1"/>
</dbReference>
<proteinExistence type="predicted"/>
<keyword evidence="6" id="KW-1133">Transmembrane helix</keyword>
<sequence length="583" mass="66741">MIRKHLLNDTFSLLKLKFKHRKIIHYSLIAFVILLQLIVVIIWYNETSNESEMSKALDSMTSLNKISQYTGRINHSFIDSQKNFNAYKSQKDQASLDKYNVSLNEISRLVDSLSLITTDNKAFMKILMEKNRSAYTIESLKADIDSIIETQINPSKNNTSKSFKLNKFEYKKILDSIKTDSYIQVDSVSKKGLFTRLGNALAGKMDVQKEQLKITVTMKYNDKMVSGSIEDQFANLFKTTNNYYENQFQNLKKSFASLKDQDSKLTELNNKLLNLEAEIMPHYNKSLNTLQDDTQKQLQNQYNSNKIVRSYTIAVLIILMFIISIVLFSFTRMAFQYEKRLTIAQIKIRESLNFKNRIMGMVSHEIRSPLSIISIYSKMISSSIKDPEIKDTFKSIQFTTNSLLLLANQILEYSKDENYLPKLNNKNFHLNEEINQIIYAMTSLVESKGNKIEFRSNLVSDLEVYSDPTKIHQLFYNIIGNANKFTKDGLIAITIDPDKISGKKINLNVEIQDNGIGIAENDLKNIFELYYQGTVSGKVNDLGVGLGLNLCKEIVELFGGEISVQSQQGKGTTIKFNLIISLV</sequence>
<keyword evidence="6" id="KW-0472">Membrane</keyword>
<protein>
    <recommendedName>
        <fullName evidence="2">histidine kinase</fullName>
        <ecNumber evidence="2">2.7.13.3</ecNumber>
    </recommendedName>
</protein>
<dbReference type="InterPro" id="IPR005467">
    <property type="entry name" value="His_kinase_dom"/>
</dbReference>
<keyword evidence="3" id="KW-0597">Phosphoprotein</keyword>
<dbReference type="SMART" id="SM00388">
    <property type="entry name" value="HisKA"/>
    <property type="match status" value="1"/>
</dbReference>
<evidence type="ECO:0000256" key="2">
    <source>
        <dbReference type="ARBA" id="ARBA00012438"/>
    </source>
</evidence>
<name>A0ABT4WCN4_9FLAO</name>
<reference evidence="8 9" key="1">
    <citation type="journal article" date="2023" name="Chemosphere">
        <title>Whole genome analysis of Flavobacterium aziz-sancarii sp. nov., isolated from Ardley Island (Antarctica), revealed a rich resistome and bioremediation potential.</title>
        <authorList>
            <person name="Otur C."/>
            <person name="Okay S."/>
            <person name="Kurt-Kizildogan A."/>
        </authorList>
    </citation>
    <scope>NUCLEOTIDE SEQUENCE [LARGE SCALE GENOMIC DNA]</scope>
    <source>
        <strain evidence="8 9">AC</strain>
    </source>
</reference>
<dbReference type="EMBL" id="JAMZNK010000016">
    <property type="protein sequence ID" value="MDA6070273.1"/>
    <property type="molecule type" value="Genomic_DNA"/>
</dbReference>
<comment type="caution">
    <text evidence="8">The sequence shown here is derived from an EMBL/GenBank/DDBJ whole genome shotgun (WGS) entry which is preliminary data.</text>
</comment>
<dbReference type="InterPro" id="IPR004358">
    <property type="entry name" value="Sig_transdc_His_kin-like_C"/>
</dbReference>
<keyword evidence="9" id="KW-1185">Reference proteome</keyword>
<evidence type="ECO:0000256" key="5">
    <source>
        <dbReference type="ARBA" id="ARBA00022777"/>
    </source>
</evidence>
<dbReference type="InterPro" id="IPR003594">
    <property type="entry name" value="HATPase_dom"/>
</dbReference>
<feature type="domain" description="Histidine kinase" evidence="7">
    <location>
        <begin position="361"/>
        <end position="582"/>
    </location>
</feature>
<evidence type="ECO:0000256" key="1">
    <source>
        <dbReference type="ARBA" id="ARBA00000085"/>
    </source>
</evidence>
<gene>
    <name evidence="8" type="ORF">NJT12_11650</name>
</gene>
<dbReference type="SUPFAM" id="SSF47384">
    <property type="entry name" value="Homodimeric domain of signal transducing histidine kinase"/>
    <property type="match status" value="1"/>
</dbReference>
<evidence type="ECO:0000256" key="6">
    <source>
        <dbReference type="SAM" id="Phobius"/>
    </source>
</evidence>
<dbReference type="PANTHER" id="PTHR43047">
    <property type="entry name" value="TWO-COMPONENT HISTIDINE PROTEIN KINASE"/>
    <property type="match status" value="1"/>
</dbReference>
<dbReference type="RefSeq" id="WP_271336086.1">
    <property type="nucleotide sequence ID" value="NZ_JAMZNK010000016.1"/>
</dbReference>
<dbReference type="EC" id="2.7.13.3" evidence="2"/>
<accession>A0ABT4WCN4</accession>
<dbReference type="Proteomes" id="UP001212170">
    <property type="component" value="Unassembled WGS sequence"/>
</dbReference>
<organism evidence="8 9">
    <name type="scientific">Flavobacterium azizsancarii</name>
    <dbReference type="NCBI Taxonomy" id="2961580"/>
    <lineage>
        <taxon>Bacteria</taxon>
        <taxon>Pseudomonadati</taxon>
        <taxon>Bacteroidota</taxon>
        <taxon>Flavobacteriia</taxon>
        <taxon>Flavobacteriales</taxon>
        <taxon>Flavobacteriaceae</taxon>
        <taxon>Flavobacterium</taxon>
    </lineage>
</organism>
<dbReference type="SUPFAM" id="SSF55874">
    <property type="entry name" value="ATPase domain of HSP90 chaperone/DNA topoisomerase II/histidine kinase"/>
    <property type="match status" value="1"/>
</dbReference>
<comment type="catalytic activity">
    <reaction evidence="1">
        <text>ATP + protein L-histidine = ADP + protein N-phospho-L-histidine.</text>
        <dbReference type="EC" id="2.7.13.3"/>
    </reaction>
</comment>
<evidence type="ECO:0000256" key="4">
    <source>
        <dbReference type="ARBA" id="ARBA00022679"/>
    </source>
</evidence>
<dbReference type="PANTHER" id="PTHR43047:SF70">
    <property type="entry name" value="SENSOR HISTIDINE KINASE YVCQ"/>
    <property type="match status" value="1"/>
</dbReference>
<evidence type="ECO:0000313" key="9">
    <source>
        <dbReference type="Proteomes" id="UP001212170"/>
    </source>
</evidence>
<evidence type="ECO:0000313" key="8">
    <source>
        <dbReference type="EMBL" id="MDA6070273.1"/>
    </source>
</evidence>
<feature type="transmembrane region" description="Helical" evidence="6">
    <location>
        <begin position="23"/>
        <end position="44"/>
    </location>
</feature>
<dbReference type="Pfam" id="PF02518">
    <property type="entry name" value="HATPase_c"/>
    <property type="match status" value="1"/>
</dbReference>
<keyword evidence="5 8" id="KW-0418">Kinase</keyword>
<dbReference type="GO" id="GO:0016301">
    <property type="term" value="F:kinase activity"/>
    <property type="evidence" value="ECO:0007669"/>
    <property type="project" value="UniProtKB-KW"/>
</dbReference>
<dbReference type="Gene3D" id="1.10.287.130">
    <property type="match status" value="1"/>
</dbReference>
<dbReference type="PRINTS" id="PR00344">
    <property type="entry name" value="BCTRLSENSOR"/>
</dbReference>
<evidence type="ECO:0000259" key="7">
    <source>
        <dbReference type="PROSITE" id="PS50109"/>
    </source>
</evidence>
<keyword evidence="6" id="KW-0812">Transmembrane</keyword>
<feature type="transmembrane region" description="Helical" evidence="6">
    <location>
        <begin position="311"/>
        <end position="330"/>
    </location>
</feature>